<reference evidence="2 3" key="1">
    <citation type="submission" date="2020-06" db="EMBL/GenBank/DDBJ databases">
        <title>Schlegella sp. ID0723 isolated from air conditioner.</title>
        <authorList>
            <person name="Kim D.Y."/>
            <person name="Kim D.-U."/>
        </authorList>
    </citation>
    <scope>NUCLEOTIDE SEQUENCE [LARGE SCALE GENOMIC DNA]</scope>
    <source>
        <strain evidence="2 3">ID0723</strain>
    </source>
</reference>
<protein>
    <submittedName>
        <fullName evidence="2">NAD(P)-dependent alcohol dehydrogenase</fullName>
    </submittedName>
</protein>
<dbReference type="InterPro" id="IPR020843">
    <property type="entry name" value="ER"/>
</dbReference>
<dbReference type="CDD" id="cd08276">
    <property type="entry name" value="MDR7"/>
    <property type="match status" value="1"/>
</dbReference>
<dbReference type="InterPro" id="IPR036291">
    <property type="entry name" value="NAD(P)-bd_dom_sf"/>
</dbReference>
<evidence type="ECO:0000313" key="2">
    <source>
        <dbReference type="EMBL" id="NUZ06343.1"/>
    </source>
</evidence>
<dbReference type="SMART" id="SM00829">
    <property type="entry name" value="PKS_ER"/>
    <property type="match status" value="1"/>
</dbReference>
<proteinExistence type="predicted"/>
<evidence type="ECO:0000313" key="3">
    <source>
        <dbReference type="Proteomes" id="UP000529637"/>
    </source>
</evidence>
<dbReference type="InterPro" id="IPR013149">
    <property type="entry name" value="ADH-like_C"/>
</dbReference>
<dbReference type="InterPro" id="IPR011032">
    <property type="entry name" value="GroES-like_sf"/>
</dbReference>
<name>A0A7Y6NNA0_9BURK</name>
<dbReference type="SUPFAM" id="SSF51735">
    <property type="entry name" value="NAD(P)-binding Rossmann-fold domains"/>
    <property type="match status" value="1"/>
</dbReference>
<dbReference type="InterPro" id="IPR013154">
    <property type="entry name" value="ADH-like_N"/>
</dbReference>
<evidence type="ECO:0000259" key="1">
    <source>
        <dbReference type="SMART" id="SM00829"/>
    </source>
</evidence>
<dbReference type="Proteomes" id="UP000529637">
    <property type="component" value="Unassembled WGS sequence"/>
</dbReference>
<dbReference type="PANTHER" id="PTHR45033:SF2">
    <property type="entry name" value="ZINC-TYPE ALCOHOL DEHYDROGENASE-LIKE PROTEIN C1773.06C"/>
    <property type="match status" value="1"/>
</dbReference>
<comment type="caution">
    <text evidence="2">The sequence shown here is derived from an EMBL/GenBank/DDBJ whole genome shotgun (WGS) entry which is preliminary data.</text>
</comment>
<organism evidence="2 3">
    <name type="scientific">Piscinibacter koreensis</name>
    <dbReference type="NCBI Taxonomy" id="2742824"/>
    <lineage>
        <taxon>Bacteria</taxon>
        <taxon>Pseudomonadati</taxon>
        <taxon>Pseudomonadota</taxon>
        <taxon>Betaproteobacteria</taxon>
        <taxon>Burkholderiales</taxon>
        <taxon>Sphaerotilaceae</taxon>
        <taxon>Piscinibacter</taxon>
    </lineage>
</organism>
<dbReference type="SUPFAM" id="SSF50129">
    <property type="entry name" value="GroES-like"/>
    <property type="match status" value="1"/>
</dbReference>
<gene>
    <name evidence="2" type="ORF">HQN59_11290</name>
</gene>
<accession>A0A7Y6NNA0</accession>
<dbReference type="PANTHER" id="PTHR45033">
    <property type="match status" value="1"/>
</dbReference>
<dbReference type="RefSeq" id="WP_176069164.1">
    <property type="nucleotide sequence ID" value="NZ_JABWMJ010000004.1"/>
</dbReference>
<dbReference type="Pfam" id="PF00107">
    <property type="entry name" value="ADH_zinc_N"/>
    <property type="match status" value="1"/>
</dbReference>
<keyword evidence="3" id="KW-1185">Reference proteome</keyword>
<feature type="domain" description="Enoyl reductase (ER)" evidence="1">
    <location>
        <begin position="10"/>
        <end position="340"/>
    </location>
</feature>
<dbReference type="EMBL" id="JABWMJ010000004">
    <property type="protein sequence ID" value="NUZ06343.1"/>
    <property type="molecule type" value="Genomic_DNA"/>
</dbReference>
<dbReference type="Gene3D" id="3.90.180.10">
    <property type="entry name" value="Medium-chain alcohol dehydrogenases, catalytic domain"/>
    <property type="match status" value="1"/>
</dbReference>
<dbReference type="InterPro" id="IPR052711">
    <property type="entry name" value="Zinc_ADH-like"/>
</dbReference>
<dbReference type="Gene3D" id="3.40.50.720">
    <property type="entry name" value="NAD(P)-binding Rossmann-like Domain"/>
    <property type="match status" value="1"/>
</dbReference>
<dbReference type="AlphaFoldDB" id="A0A7Y6NNA0"/>
<sequence>MKIVRVAQPAAIDQLRISAADPRPPQPGEVMVRVRATSLNYHDLLVVNGGIPTPPGRIPMSDGAGEVLEVGPPLPDAPRDPSCIFKPGDLVMSTFFRHWHDGEPTAVKCGAVYGESIDGYACEIATVPATSLTKAPAGLTALEAATLPCAALTAWRALVVQGGVKAGDTVLVQGSGGVSVFALQIAKAVGATVIATSSSDEKLQRLLALGADHGINYKATPKWGAAARSLTDGRGVDHVVEIGGAGTLNQSITACRVGGHIAMIGVLTGREGEVSTVRLLANQIRLQGVMVGSRADQLAMVRAFEACRIKPIVDASFALEDMGQAFRHQMSGSHFGKISVAVD</sequence>
<dbReference type="GO" id="GO:0016491">
    <property type="term" value="F:oxidoreductase activity"/>
    <property type="evidence" value="ECO:0007669"/>
    <property type="project" value="InterPro"/>
</dbReference>
<dbReference type="Pfam" id="PF08240">
    <property type="entry name" value="ADH_N"/>
    <property type="match status" value="1"/>
</dbReference>